<dbReference type="InterPro" id="IPR053214">
    <property type="entry name" value="LysM12-like"/>
</dbReference>
<evidence type="ECO:0000313" key="12">
    <source>
        <dbReference type="EMBL" id="OMH82739.1"/>
    </source>
</evidence>
<dbReference type="GO" id="GO:0006032">
    <property type="term" value="P:chitin catabolic process"/>
    <property type="evidence" value="ECO:0007669"/>
    <property type="project" value="UniProtKB-KW"/>
</dbReference>
<evidence type="ECO:0000256" key="7">
    <source>
        <dbReference type="ARBA" id="ARBA00023326"/>
    </source>
</evidence>
<dbReference type="SUPFAM" id="SSF57016">
    <property type="entry name" value="Plant lectins/antimicrobial peptides"/>
    <property type="match status" value="1"/>
</dbReference>
<keyword evidence="5" id="KW-0119">Carbohydrate metabolism</keyword>
<dbReference type="InterPro" id="IPR036861">
    <property type="entry name" value="Endochitinase-like_sf"/>
</dbReference>
<dbReference type="InterPro" id="IPR001002">
    <property type="entry name" value="Chitin-bd_1"/>
</dbReference>
<protein>
    <submittedName>
        <fullName evidence="12">Killer toxin subunits alpha/beta</fullName>
    </submittedName>
</protein>
<dbReference type="PANTHER" id="PTHR47700">
    <property type="entry name" value="V CHITINASE, PUTATIVE (AFU_ORTHOLOGUE AFUA_6G13720)-RELATED"/>
    <property type="match status" value="1"/>
</dbReference>
<dbReference type="SUPFAM" id="SSF54556">
    <property type="entry name" value="Chitinase insertion domain"/>
    <property type="match status" value="1"/>
</dbReference>
<dbReference type="AlphaFoldDB" id="A0A1R1PP46"/>
<proteinExistence type="predicted"/>
<dbReference type="SUPFAM" id="SSF51445">
    <property type="entry name" value="(Trans)glycosidases"/>
    <property type="match status" value="1"/>
</dbReference>
<evidence type="ECO:0000256" key="2">
    <source>
        <dbReference type="ARBA" id="ARBA00022669"/>
    </source>
</evidence>
<dbReference type="GO" id="GO:0000272">
    <property type="term" value="P:polysaccharide catabolic process"/>
    <property type="evidence" value="ECO:0007669"/>
    <property type="project" value="UniProtKB-KW"/>
</dbReference>
<feature type="disulfide bond" evidence="8">
    <location>
        <begin position="59"/>
        <end position="73"/>
    </location>
</feature>
<dbReference type="Proteomes" id="UP000188320">
    <property type="component" value="Unassembled WGS sequence"/>
</dbReference>
<sequence length="638" mass="72292">MDQIEEYNKNTWHWDGCSKIQIGMNICLSSGNPPMPVVDPDAQCGPSSLGNKTCPLNACCGYWGYCGTTEEFCGKGCQIGGWAFSDPGETQHTFTNIARNPQNFIDSVVNMINEYNLDGIDIDWEYPVTPDRSGSDDDASNYVNLVKLLKQRLPDKSVSIAAPASFWYLRHYEIAEMSKYLDYIGYMTYDLHGTWDSTIPSLGPYLKSHVSWSETMNALTMITKSGVPSNKVILGIGSYGRSFIQSDSSCYSSECTFVSGANPGKCTGTSGYLALAEINEIINSGNVRNKMYNENDDNTILLYGSNEWISYLDNDSILKRESLAKSMNLKGTMEWAIDLKSYDYNKNNYSNDEYCNYMFKDSNGNIDSDLIEDYNNCLYNDYGEYIEYVDCVHYYIEYGFDEYLDCVFDNFEDNYKIFEYKEDNIINISDCSSYNIDNINNQSDDVKNTCLKYVLNNYYYNTFNEIKNNLTLIETDTEISNPIISGDGFGGITDVPIIKYGFSKLYDMYKSKIPIIMEEDYYLFMEENLNKYMNCKTKSGSKSDCFRYPYDMTMCNSEGPSTEIEYYNSMDNTTFAKEAGLSIGFNDTRLFIGFIPNPITSFGVGLVFDAVNGDVTPDGIIEDAFMSILGEIGRLGIF</sequence>
<keyword evidence="7" id="KW-0624">Polysaccharide degradation</keyword>
<dbReference type="InterPro" id="IPR001579">
    <property type="entry name" value="Glyco_hydro_18_chit_AS"/>
</dbReference>
<name>A0A1R1PP46_ZANCU</name>
<evidence type="ECO:0000256" key="6">
    <source>
        <dbReference type="ARBA" id="ARBA00023295"/>
    </source>
</evidence>
<evidence type="ECO:0000259" key="11">
    <source>
        <dbReference type="PROSITE" id="PS51910"/>
    </source>
</evidence>
<feature type="domain" description="Chitin-binding type-1" evidence="10">
    <location>
        <begin position="41"/>
        <end position="80"/>
    </location>
</feature>
<dbReference type="SMART" id="SM00636">
    <property type="entry name" value="Glyco_18"/>
    <property type="match status" value="1"/>
</dbReference>
<evidence type="ECO:0000313" key="13">
    <source>
        <dbReference type="Proteomes" id="UP000188320"/>
    </source>
</evidence>
<dbReference type="Gene3D" id="3.20.20.80">
    <property type="entry name" value="Glycosidases"/>
    <property type="match status" value="1"/>
</dbReference>
<organism evidence="12 13">
    <name type="scientific">Zancudomyces culisetae</name>
    <name type="common">Gut fungus</name>
    <name type="synonym">Smittium culisetae</name>
    <dbReference type="NCBI Taxonomy" id="1213189"/>
    <lineage>
        <taxon>Eukaryota</taxon>
        <taxon>Fungi</taxon>
        <taxon>Fungi incertae sedis</taxon>
        <taxon>Zoopagomycota</taxon>
        <taxon>Kickxellomycotina</taxon>
        <taxon>Harpellomycetes</taxon>
        <taxon>Harpellales</taxon>
        <taxon>Legeriomycetaceae</taxon>
        <taxon>Zancudomyces</taxon>
    </lineage>
</organism>
<keyword evidence="6 9" id="KW-0326">Glycosidase</keyword>
<accession>A0A1R1PP46</accession>
<keyword evidence="3 9" id="KW-0378">Hydrolase</keyword>
<dbReference type="CDD" id="cd00035">
    <property type="entry name" value="ChtBD1"/>
    <property type="match status" value="1"/>
</dbReference>
<dbReference type="PROSITE" id="PS50941">
    <property type="entry name" value="CHIT_BIND_I_2"/>
    <property type="match status" value="1"/>
</dbReference>
<dbReference type="GO" id="GO:0008843">
    <property type="term" value="F:endochitinase activity"/>
    <property type="evidence" value="ECO:0007669"/>
    <property type="project" value="UniProtKB-EC"/>
</dbReference>
<dbReference type="Gene3D" id="3.30.60.10">
    <property type="entry name" value="Endochitinase-like"/>
    <property type="match status" value="1"/>
</dbReference>
<reference evidence="13" key="1">
    <citation type="submission" date="2017-01" db="EMBL/GenBank/DDBJ databases">
        <authorList>
            <person name="Wang Y."/>
            <person name="White M."/>
            <person name="Kvist S."/>
            <person name="Moncalvo J.-M."/>
        </authorList>
    </citation>
    <scope>NUCLEOTIDE SEQUENCE [LARGE SCALE GENOMIC DNA]</scope>
    <source>
        <strain evidence="13">COL-18-3</strain>
    </source>
</reference>
<keyword evidence="13" id="KW-1185">Reference proteome</keyword>
<feature type="disulfide bond" evidence="8">
    <location>
        <begin position="54"/>
        <end position="66"/>
    </location>
</feature>
<evidence type="ECO:0000256" key="4">
    <source>
        <dbReference type="ARBA" id="ARBA00023024"/>
    </source>
</evidence>
<evidence type="ECO:0000256" key="1">
    <source>
        <dbReference type="ARBA" id="ARBA00000822"/>
    </source>
</evidence>
<dbReference type="InterPro" id="IPR017853">
    <property type="entry name" value="GH"/>
</dbReference>
<dbReference type="InterPro" id="IPR029070">
    <property type="entry name" value="Chitinase_insertion_sf"/>
</dbReference>
<dbReference type="InterPro" id="IPR011583">
    <property type="entry name" value="Chitinase_II/V-like_cat"/>
</dbReference>
<dbReference type="EMBL" id="LSSK01000604">
    <property type="protein sequence ID" value="OMH82739.1"/>
    <property type="molecule type" value="Genomic_DNA"/>
</dbReference>
<dbReference type="OrthoDB" id="73875at2759"/>
<dbReference type="SMART" id="SM00270">
    <property type="entry name" value="ChtBD1"/>
    <property type="match status" value="1"/>
</dbReference>
<feature type="domain" description="GH18" evidence="11">
    <location>
        <begin position="1"/>
        <end position="357"/>
    </location>
</feature>
<comment type="caution">
    <text evidence="8">Lacks conserved residue(s) required for the propagation of feature annotation.</text>
</comment>
<keyword evidence="4" id="KW-0146">Chitin degradation</keyword>
<keyword evidence="2 8" id="KW-0147">Chitin-binding</keyword>
<evidence type="ECO:0000256" key="5">
    <source>
        <dbReference type="ARBA" id="ARBA00023277"/>
    </source>
</evidence>
<dbReference type="InterPro" id="IPR001223">
    <property type="entry name" value="Glyco_hydro18_cat"/>
</dbReference>
<dbReference type="PROSITE" id="PS51910">
    <property type="entry name" value="GH18_2"/>
    <property type="match status" value="1"/>
</dbReference>
<dbReference type="PANTHER" id="PTHR47700:SF2">
    <property type="entry name" value="CHITINASE"/>
    <property type="match status" value="1"/>
</dbReference>
<evidence type="ECO:0000256" key="8">
    <source>
        <dbReference type="PROSITE-ProRule" id="PRU00261"/>
    </source>
</evidence>
<evidence type="ECO:0000256" key="9">
    <source>
        <dbReference type="RuleBase" id="RU000489"/>
    </source>
</evidence>
<dbReference type="GO" id="GO:0008061">
    <property type="term" value="F:chitin binding"/>
    <property type="evidence" value="ECO:0007669"/>
    <property type="project" value="UniProtKB-UniRule"/>
</dbReference>
<dbReference type="Gene3D" id="3.10.50.10">
    <property type="match status" value="1"/>
</dbReference>
<dbReference type="Pfam" id="PF00704">
    <property type="entry name" value="Glyco_hydro_18"/>
    <property type="match status" value="1"/>
</dbReference>
<comment type="catalytic activity">
    <reaction evidence="1">
        <text>Random endo-hydrolysis of N-acetyl-beta-D-glucosaminide (1-&gt;4)-beta-linkages in chitin and chitodextrins.</text>
        <dbReference type="EC" id="3.2.1.14"/>
    </reaction>
</comment>
<comment type="caution">
    <text evidence="12">The sequence shown here is derived from an EMBL/GenBank/DDBJ whole genome shotgun (WGS) entry which is preliminary data.</text>
</comment>
<evidence type="ECO:0000259" key="10">
    <source>
        <dbReference type="PROSITE" id="PS50941"/>
    </source>
</evidence>
<gene>
    <name evidence="12" type="ORF">AX774_g3771</name>
</gene>
<keyword evidence="8" id="KW-1015">Disulfide bond</keyword>
<evidence type="ECO:0000256" key="3">
    <source>
        <dbReference type="ARBA" id="ARBA00022801"/>
    </source>
</evidence>
<dbReference type="PROSITE" id="PS01095">
    <property type="entry name" value="GH18_1"/>
    <property type="match status" value="1"/>
</dbReference>